<comment type="caution">
    <text evidence="2">The sequence shown here is derived from an EMBL/GenBank/DDBJ whole genome shotgun (WGS) entry which is preliminary data.</text>
</comment>
<evidence type="ECO:0000313" key="3">
    <source>
        <dbReference type="Proteomes" id="UP001204833"/>
    </source>
</evidence>
<dbReference type="EMBL" id="JAIHNG010000068">
    <property type="protein sequence ID" value="KAI5962057.1"/>
    <property type="molecule type" value="Genomic_DNA"/>
</dbReference>
<dbReference type="RefSeq" id="XP_051610006.1">
    <property type="nucleotide sequence ID" value="XM_051750715.1"/>
</dbReference>
<evidence type="ECO:0000313" key="2">
    <source>
        <dbReference type="EMBL" id="KAI5962057.1"/>
    </source>
</evidence>
<organism evidence="2 3">
    <name type="scientific">Candida theae</name>
    <dbReference type="NCBI Taxonomy" id="1198502"/>
    <lineage>
        <taxon>Eukaryota</taxon>
        <taxon>Fungi</taxon>
        <taxon>Dikarya</taxon>
        <taxon>Ascomycota</taxon>
        <taxon>Saccharomycotina</taxon>
        <taxon>Pichiomycetes</taxon>
        <taxon>Debaryomycetaceae</taxon>
        <taxon>Candida/Lodderomyces clade</taxon>
        <taxon>Candida</taxon>
    </lineage>
</organism>
<keyword evidence="3" id="KW-1185">Reference proteome</keyword>
<dbReference type="AlphaFoldDB" id="A0AAD5FZV9"/>
<feature type="region of interest" description="Disordered" evidence="1">
    <location>
        <begin position="28"/>
        <end position="60"/>
    </location>
</feature>
<accession>A0AAD5FZV9</accession>
<name>A0AAD5FZV9_9ASCO</name>
<proteinExistence type="predicted"/>
<sequence length="137" mass="15100">MALRNYLYAKHDTHVDISTRINKVAIPEEANPSRMSSSAESISQPTRYGHSVPKSFQHRHPQDDTLHLSQMVNKVAQDLNDISIAGKKCTKSCSSCKCGKENGVGSDELNGTISPRLDEPSLKVEVAENEMDFTNAL</sequence>
<gene>
    <name evidence="2" type="ORF">KGF57_001502</name>
</gene>
<evidence type="ECO:0000256" key="1">
    <source>
        <dbReference type="SAM" id="MobiDB-lite"/>
    </source>
</evidence>
<dbReference type="GeneID" id="76149561"/>
<reference evidence="2 3" key="1">
    <citation type="journal article" date="2022" name="DNA Res.">
        <title>Genome analysis of five recently described species of the CUG-Ser clade uncovers Candida theae as a new hybrid lineage with pathogenic potential in the Candida parapsilosis species complex.</title>
        <authorList>
            <person name="Mixao V."/>
            <person name="Del Olmo V."/>
            <person name="Hegedusova E."/>
            <person name="Saus E."/>
            <person name="Pryszcz L."/>
            <person name="Cillingova A."/>
            <person name="Nosek J."/>
            <person name="Gabaldon T."/>
        </authorList>
    </citation>
    <scope>NUCLEOTIDE SEQUENCE [LARGE SCALE GENOMIC DNA]</scope>
    <source>
        <strain evidence="2 3">CBS 12239</strain>
    </source>
</reference>
<dbReference type="Proteomes" id="UP001204833">
    <property type="component" value="Unassembled WGS sequence"/>
</dbReference>
<feature type="compositionally biased region" description="Polar residues" evidence="1">
    <location>
        <begin position="33"/>
        <end position="46"/>
    </location>
</feature>
<protein>
    <submittedName>
        <fullName evidence="2">Uncharacterized protein</fullName>
    </submittedName>
</protein>